<gene>
    <name evidence="2" type="ORF">E5288_WYG014237</name>
</gene>
<keyword evidence="1" id="KW-0472">Membrane</keyword>
<evidence type="ECO:0000313" key="3">
    <source>
        <dbReference type="Proteomes" id="UP000322234"/>
    </source>
</evidence>
<organism evidence="2 3">
    <name type="scientific">Bos mutus</name>
    <name type="common">wild yak</name>
    <dbReference type="NCBI Taxonomy" id="72004"/>
    <lineage>
        <taxon>Eukaryota</taxon>
        <taxon>Metazoa</taxon>
        <taxon>Chordata</taxon>
        <taxon>Craniata</taxon>
        <taxon>Vertebrata</taxon>
        <taxon>Euteleostomi</taxon>
        <taxon>Mammalia</taxon>
        <taxon>Eutheria</taxon>
        <taxon>Laurasiatheria</taxon>
        <taxon>Artiodactyla</taxon>
        <taxon>Ruminantia</taxon>
        <taxon>Pecora</taxon>
        <taxon>Bovidae</taxon>
        <taxon>Bovinae</taxon>
        <taxon>Bos</taxon>
    </lineage>
</organism>
<keyword evidence="1" id="KW-1133">Transmembrane helix</keyword>
<protein>
    <submittedName>
        <fullName evidence="2">Uncharacterized protein</fullName>
    </submittedName>
</protein>
<accession>A0A6B0R3W1</accession>
<sequence length="202" mass="22090">MNTVLSRANSLFAFSLSVMAALTFGCFITTAFKDRSVPVRLHVSRIMLCQELSTGFHVYEYAIDTAEEESRGVVPAPTAAFFVSPPVVGESDSSTIDWIIMGGFSPNKALTPPEIIPNISKWVSNSLLTPLLVMSTTFHKWAGITNLDAYEEETGLLDCWGGLTIQGAKQEEAHPLPSVDKPESGVIYCASKENNYLQDIRP</sequence>
<name>A0A6B0R3W1_9CETA</name>
<comment type="caution">
    <text evidence="2">The sequence shown here is derived from an EMBL/GenBank/DDBJ whole genome shotgun (WGS) entry which is preliminary data.</text>
</comment>
<feature type="transmembrane region" description="Helical" evidence="1">
    <location>
        <begin position="12"/>
        <end position="32"/>
    </location>
</feature>
<dbReference type="PROSITE" id="PS51257">
    <property type="entry name" value="PROKAR_LIPOPROTEIN"/>
    <property type="match status" value="1"/>
</dbReference>
<dbReference type="Proteomes" id="UP000322234">
    <property type="component" value="Unassembled WGS sequence"/>
</dbReference>
<dbReference type="EMBL" id="VBQZ03000020">
    <property type="protein sequence ID" value="MXQ84310.1"/>
    <property type="molecule type" value="Genomic_DNA"/>
</dbReference>
<proteinExistence type="predicted"/>
<dbReference type="AlphaFoldDB" id="A0A6B0R3W1"/>
<keyword evidence="3" id="KW-1185">Reference proteome</keyword>
<reference evidence="2" key="1">
    <citation type="submission" date="2019-10" db="EMBL/GenBank/DDBJ databases">
        <title>The sequence and de novo assembly of the wild yak genome.</title>
        <authorList>
            <person name="Liu Y."/>
        </authorList>
    </citation>
    <scope>NUCLEOTIDE SEQUENCE [LARGE SCALE GENOMIC DNA]</scope>
    <source>
        <strain evidence="2">WY2019</strain>
    </source>
</reference>
<keyword evidence="1" id="KW-0812">Transmembrane</keyword>
<evidence type="ECO:0000256" key="1">
    <source>
        <dbReference type="SAM" id="Phobius"/>
    </source>
</evidence>
<evidence type="ECO:0000313" key="2">
    <source>
        <dbReference type="EMBL" id="MXQ84310.1"/>
    </source>
</evidence>